<sequence length="354" mass="41888">MAAQLPWELEEEILSRLPPKSLYRFRIVCKRWNRVCEDKTFQNNHLSRSRPQFIFLTRSKGYSIDIINPNSIDPKIELLELHSSPITPLDYTTITTCDELLFYYDRYGPWKTLLWNPWLRQVKRIFKIEEFIIFGLGYDNSRPEKVYKIWGYSFRRHNEGTAIYDCASRALKFIYTRVKKRSAKVERKIVSLNGNLYWIPLNDETRDEHIIRSFDFSTESIKTFCLLPCQKNHPYDELLLAVFKRDGFSLLKQCYSTKKIEVWVTKNKIDKEEVAWIKPMTLPTSNLPTLYKNLCSYFIYDKTLFMCCGYSNASIYIVREDTCKKFQIQHGIGIFECRHCVSTPSLISVPLFSG</sequence>
<proteinExistence type="predicted"/>
<evidence type="ECO:0000313" key="3">
    <source>
        <dbReference type="Proteomes" id="UP000836841"/>
    </source>
</evidence>
<dbReference type="InterPro" id="IPR050796">
    <property type="entry name" value="SCF_F-box_component"/>
</dbReference>
<dbReference type="Pfam" id="PF07734">
    <property type="entry name" value="FBA_1"/>
    <property type="match status" value="1"/>
</dbReference>
<dbReference type="InterPro" id="IPR017451">
    <property type="entry name" value="F-box-assoc_interact_dom"/>
</dbReference>
<evidence type="ECO:0000313" key="2">
    <source>
        <dbReference type="EMBL" id="CAH2051483.1"/>
    </source>
</evidence>
<feature type="domain" description="F-box" evidence="1">
    <location>
        <begin position="1"/>
        <end position="44"/>
    </location>
</feature>
<protein>
    <recommendedName>
        <fullName evidence="1">F-box domain-containing protein</fullName>
    </recommendedName>
</protein>
<keyword evidence="3" id="KW-1185">Reference proteome</keyword>
<dbReference type="PANTHER" id="PTHR31672">
    <property type="entry name" value="BNACNNG10540D PROTEIN"/>
    <property type="match status" value="1"/>
</dbReference>
<dbReference type="Pfam" id="PF00646">
    <property type="entry name" value="F-box"/>
    <property type="match status" value="1"/>
</dbReference>
<organism evidence="2 3">
    <name type="scientific">Thlaspi arvense</name>
    <name type="common">Field penny-cress</name>
    <dbReference type="NCBI Taxonomy" id="13288"/>
    <lineage>
        <taxon>Eukaryota</taxon>
        <taxon>Viridiplantae</taxon>
        <taxon>Streptophyta</taxon>
        <taxon>Embryophyta</taxon>
        <taxon>Tracheophyta</taxon>
        <taxon>Spermatophyta</taxon>
        <taxon>Magnoliopsida</taxon>
        <taxon>eudicotyledons</taxon>
        <taxon>Gunneridae</taxon>
        <taxon>Pentapetalae</taxon>
        <taxon>rosids</taxon>
        <taxon>malvids</taxon>
        <taxon>Brassicales</taxon>
        <taxon>Brassicaceae</taxon>
        <taxon>Thlaspideae</taxon>
        <taxon>Thlaspi</taxon>
    </lineage>
</organism>
<dbReference type="Proteomes" id="UP000836841">
    <property type="component" value="Chromosome 3"/>
</dbReference>
<dbReference type="InterPro" id="IPR006527">
    <property type="entry name" value="F-box-assoc_dom_typ1"/>
</dbReference>
<dbReference type="NCBIfam" id="TIGR01640">
    <property type="entry name" value="F_box_assoc_1"/>
    <property type="match status" value="1"/>
</dbReference>
<evidence type="ECO:0000259" key="1">
    <source>
        <dbReference type="PROSITE" id="PS50181"/>
    </source>
</evidence>
<reference evidence="2 3" key="1">
    <citation type="submission" date="2022-03" db="EMBL/GenBank/DDBJ databases">
        <authorList>
            <person name="Nunn A."/>
            <person name="Chopra R."/>
            <person name="Nunn A."/>
            <person name="Contreras Garrido A."/>
        </authorList>
    </citation>
    <scope>NUCLEOTIDE SEQUENCE [LARGE SCALE GENOMIC DNA]</scope>
</reference>
<dbReference type="InterPro" id="IPR001810">
    <property type="entry name" value="F-box_dom"/>
</dbReference>
<dbReference type="PANTHER" id="PTHR31672:SF13">
    <property type="entry name" value="F-BOX PROTEIN CPR30-LIKE"/>
    <property type="match status" value="1"/>
</dbReference>
<dbReference type="PROSITE" id="PS50181">
    <property type="entry name" value="FBOX"/>
    <property type="match status" value="1"/>
</dbReference>
<dbReference type="InterPro" id="IPR036047">
    <property type="entry name" value="F-box-like_dom_sf"/>
</dbReference>
<dbReference type="SUPFAM" id="SSF81383">
    <property type="entry name" value="F-box domain"/>
    <property type="match status" value="1"/>
</dbReference>
<dbReference type="SMART" id="SM00256">
    <property type="entry name" value="FBOX"/>
    <property type="match status" value="1"/>
</dbReference>
<name>A0AAU9RXM9_THLAR</name>
<dbReference type="EMBL" id="OU466859">
    <property type="protein sequence ID" value="CAH2051483.1"/>
    <property type="molecule type" value="Genomic_DNA"/>
</dbReference>
<dbReference type="CDD" id="cd22157">
    <property type="entry name" value="F-box_AtFBW1-like"/>
    <property type="match status" value="1"/>
</dbReference>
<gene>
    <name evidence="2" type="ORF">TAV2_LOCUS10657</name>
</gene>
<dbReference type="Gene3D" id="1.20.1280.50">
    <property type="match status" value="1"/>
</dbReference>
<dbReference type="AlphaFoldDB" id="A0AAU9RXM9"/>
<accession>A0AAU9RXM9</accession>